<organism evidence="1 2">
    <name type="scientific">Penicillium cinerascens</name>
    <dbReference type="NCBI Taxonomy" id="70096"/>
    <lineage>
        <taxon>Eukaryota</taxon>
        <taxon>Fungi</taxon>
        <taxon>Dikarya</taxon>
        <taxon>Ascomycota</taxon>
        <taxon>Pezizomycotina</taxon>
        <taxon>Eurotiomycetes</taxon>
        <taxon>Eurotiomycetidae</taxon>
        <taxon>Eurotiales</taxon>
        <taxon>Aspergillaceae</taxon>
        <taxon>Penicillium</taxon>
    </lineage>
</organism>
<keyword evidence="2" id="KW-1185">Reference proteome</keyword>
<evidence type="ECO:0000313" key="1">
    <source>
        <dbReference type="EMBL" id="KAJ5194978.1"/>
    </source>
</evidence>
<reference evidence="1" key="2">
    <citation type="journal article" date="2023" name="IMA Fungus">
        <title>Comparative genomic study of the Penicillium genus elucidates a diverse pangenome and 15 lateral gene transfer events.</title>
        <authorList>
            <person name="Petersen C."/>
            <person name="Sorensen T."/>
            <person name="Nielsen M.R."/>
            <person name="Sondergaard T.E."/>
            <person name="Sorensen J.L."/>
            <person name="Fitzpatrick D.A."/>
            <person name="Frisvad J.C."/>
            <person name="Nielsen K.L."/>
        </authorList>
    </citation>
    <scope>NUCLEOTIDE SEQUENCE</scope>
    <source>
        <strain evidence="1">IBT 15544</strain>
    </source>
</reference>
<dbReference type="RefSeq" id="XP_058305466.1">
    <property type="nucleotide sequence ID" value="XM_058455478.1"/>
</dbReference>
<reference evidence="1" key="1">
    <citation type="submission" date="2022-12" db="EMBL/GenBank/DDBJ databases">
        <authorList>
            <person name="Petersen C."/>
        </authorList>
    </citation>
    <scope>NUCLEOTIDE SEQUENCE</scope>
    <source>
        <strain evidence="1">IBT 15544</strain>
    </source>
</reference>
<name>A0A9W9MAM7_9EURO</name>
<accession>A0A9W9MAM7</accession>
<dbReference type="AlphaFoldDB" id="A0A9W9MAM7"/>
<protein>
    <submittedName>
        <fullName evidence="1">Uncharacterized protein</fullName>
    </submittedName>
</protein>
<evidence type="ECO:0000313" key="2">
    <source>
        <dbReference type="Proteomes" id="UP001150904"/>
    </source>
</evidence>
<dbReference type="Proteomes" id="UP001150904">
    <property type="component" value="Unassembled WGS sequence"/>
</dbReference>
<comment type="caution">
    <text evidence="1">The sequence shown here is derived from an EMBL/GenBank/DDBJ whole genome shotgun (WGS) entry which is preliminary data.</text>
</comment>
<gene>
    <name evidence="1" type="ORF">N7498_008416</name>
</gene>
<dbReference type="GeneID" id="83182779"/>
<proteinExistence type="predicted"/>
<dbReference type="EMBL" id="JAPQKR010000015">
    <property type="protein sequence ID" value="KAJ5194978.1"/>
    <property type="molecule type" value="Genomic_DNA"/>
</dbReference>
<sequence length="76" mass="9119">MLFLWHYMRLQQPTSDKHEQVAELYGISKDECLKCFNDIKSVLEQHAKRMETTKKIEELRELLEANKLKQRRSSPV</sequence>